<evidence type="ECO:0000256" key="1">
    <source>
        <dbReference type="SAM" id="SignalP"/>
    </source>
</evidence>
<dbReference type="Proteomes" id="UP000811246">
    <property type="component" value="Chromosome 15"/>
</dbReference>
<evidence type="ECO:0000313" key="3">
    <source>
        <dbReference type="Proteomes" id="UP000811246"/>
    </source>
</evidence>
<comment type="caution">
    <text evidence="2">The sequence shown here is derived from an EMBL/GenBank/DDBJ whole genome shotgun (WGS) entry which is preliminary data.</text>
</comment>
<dbReference type="AlphaFoldDB" id="A0A922AC75"/>
<feature type="chain" id="PRO_5037824684" description="Secreted protein" evidence="1">
    <location>
        <begin position="24"/>
        <end position="63"/>
    </location>
</feature>
<evidence type="ECO:0000313" key="2">
    <source>
        <dbReference type="EMBL" id="KAG6675438.1"/>
    </source>
</evidence>
<evidence type="ECO:0008006" key="4">
    <source>
        <dbReference type="Google" id="ProtNLM"/>
    </source>
</evidence>
<keyword evidence="1" id="KW-0732">Signal</keyword>
<reference evidence="2" key="1">
    <citation type="submission" date="2021-01" db="EMBL/GenBank/DDBJ databases">
        <authorList>
            <person name="Lovell J.T."/>
            <person name="Bentley N."/>
            <person name="Bhattarai G."/>
            <person name="Jenkins J.W."/>
            <person name="Sreedasyam A."/>
            <person name="Alarcon Y."/>
            <person name="Bock C."/>
            <person name="Boston L."/>
            <person name="Carlson J."/>
            <person name="Cervantes K."/>
            <person name="Clermont K."/>
            <person name="Krom N."/>
            <person name="Kubenka K."/>
            <person name="Mamidi S."/>
            <person name="Mattison C."/>
            <person name="Monteros M."/>
            <person name="Pisani C."/>
            <person name="Plott C."/>
            <person name="Rajasekar S."/>
            <person name="Rhein H.S."/>
            <person name="Rohla C."/>
            <person name="Song M."/>
            <person name="Hilaire R.S."/>
            <person name="Shu S."/>
            <person name="Wells L."/>
            <person name="Wang X."/>
            <person name="Webber J."/>
            <person name="Heerema R.J."/>
            <person name="Klein P."/>
            <person name="Conner P."/>
            <person name="Grauke L."/>
            <person name="Grimwood J."/>
            <person name="Schmutz J."/>
            <person name="Randall J.J."/>
        </authorList>
    </citation>
    <scope>NUCLEOTIDE SEQUENCE</scope>
    <source>
        <tissue evidence="2">Leaf</tissue>
    </source>
</reference>
<feature type="signal peptide" evidence="1">
    <location>
        <begin position="1"/>
        <end position="23"/>
    </location>
</feature>
<accession>A0A922AC75</accession>
<gene>
    <name evidence="2" type="ORF">I3842_15G101500</name>
</gene>
<organism evidence="2 3">
    <name type="scientific">Carya illinoinensis</name>
    <name type="common">Pecan</name>
    <dbReference type="NCBI Taxonomy" id="32201"/>
    <lineage>
        <taxon>Eukaryota</taxon>
        <taxon>Viridiplantae</taxon>
        <taxon>Streptophyta</taxon>
        <taxon>Embryophyta</taxon>
        <taxon>Tracheophyta</taxon>
        <taxon>Spermatophyta</taxon>
        <taxon>Magnoliopsida</taxon>
        <taxon>eudicotyledons</taxon>
        <taxon>Gunneridae</taxon>
        <taxon>Pentapetalae</taxon>
        <taxon>rosids</taxon>
        <taxon>fabids</taxon>
        <taxon>Fagales</taxon>
        <taxon>Juglandaceae</taxon>
        <taxon>Carya</taxon>
    </lineage>
</organism>
<dbReference type="EMBL" id="CM031839">
    <property type="protein sequence ID" value="KAG6675438.1"/>
    <property type="molecule type" value="Genomic_DNA"/>
</dbReference>
<protein>
    <recommendedName>
        <fullName evidence="4">Secreted protein</fullName>
    </recommendedName>
</protein>
<sequence length="63" mass="7247">MSTSLSLSLSLSLFLSLFHPYLSLRPFFSLSLSLGCARVLWRFQTTSPFPNRTLDMAIMRFQD</sequence>
<name>A0A922AC75_CARIL</name>
<proteinExistence type="predicted"/>